<protein>
    <submittedName>
        <fullName evidence="2">Flavodoxin</fullName>
    </submittedName>
</protein>
<dbReference type="Proteomes" id="UP000002730">
    <property type="component" value="Chromosome"/>
</dbReference>
<dbReference type="RefSeq" id="WP_010076798.1">
    <property type="nucleotide sequence ID" value="NC_014393.1"/>
</dbReference>
<dbReference type="EMBL" id="CP002160">
    <property type="protein sequence ID" value="ADL51976.1"/>
    <property type="molecule type" value="Genomic_DNA"/>
</dbReference>
<dbReference type="Gene3D" id="3.40.50.360">
    <property type="match status" value="1"/>
</dbReference>
<dbReference type="GO" id="GO:0010181">
    <property type="term" value="F:FMN binding"/>
    <property type="evidence" value="ECO:0007669"/>
    <property type="project" value="InterPro"/>
</dbReference>
<keyword evidence="3" id="KW-1185">Reference proteome</keyword>
<dbReference type="OrthoDB" id="1739094at2"/>
<gene>
    <name evidence="2" type="ordered locus">Clocel_2236</name>
</gene>
<name>D9SP11_CLOC7</name>
<dbReference type="SUPFAM" id="SSF52218">
    <property type="entry name" value="Flavoproteins"/>
    <property type="match status" value="1"/>
</dbReference>
<dbReference type="Pfam" id="PF12641">
    <property type="entry name" value="Flavodoxin_3"/>
    <property type="match status" value="1"/>
</dbReference>
<evidence type="ECO:0000313" key="2">
    <source>
        <dbReference type="EMBL" id="ADL51976.1"/>
    </source>
</evidence>
<proteinExistence type="predicted"/>
<accession>D9SP11</accession>
<dbReference type="HOGENOM" id="CLU_105338_1_1_9"/>
<reference evidence="2 3" key="1">
    <citation type="submission" date="2010-08" db="EMBL/GenBank/DDBJ databases">
        <title>Complete sequence of Clostridium cellulovorans 743B.</title>
        <authorList>
            <consortium name="US DOE Joint Genome Institute"/>
            <person name="Lucas S."/>
            <person name="Copeland A."/>
            <person name="Lapidus A."/>
            <person name="Cheng J.-F."/>
            <person name="Bruce D."/>
            <person name="Goodwin L."/>
            <person name="Pitluck S."/>
            <person name="Chertkov O."/>
            <person name="Detter J.C."/>
            <person name="Han C."/>
            <person name="Tapia R."/>
            <person name="Land M."/>
            <person name="Hauser L."/>
            <person name="Chang Y.-J."/>
            <person name="Jeffries C."/>
            <person name="Kyrpides N."/>
            <person name="Ivanova N."/>
            <person name="Mikhailova N."/>
            <person name="Hemme C.L."/>
            <person name="Woyke T."/>
        </authorList>
    </citation>
    <scope>NUCLEOTIDE SEQUENCE [LARGE SCALE GENOMIC DNA]</scope>
    <source>
        <strain evidence="3">ATCC 35296 / DSM 3052 / OCM 3 / 743B</strain>
    </source>
</reference>
<sequence>MNIEVRYLSKSGNTKKVADAIASELGIVAQPITRGVSKNTDILFIGGALYWAGIDSDLKKFIMNLDSSVKKVAVFSTASIAKSAYPEMKKLLESRGINVCSDEFHCRGEFMKLHKNRPNQEDLILAKKFARDIVK</sequence>
<dbReference type="eggNOG" id="COG0716">
    <property type="taxonomic scope" value="Bacteria"/>
</dbReference>
<dbReference type="AlphaFoldDB" id="D9SP11"/>
<dbReference type="GO" id="GO:0016651">
    <property type="term" value="F:oxidoreductase activity, acting on NAD(P)H"/>
    <property type="evidence" value="ECO:0007669"/>
    <property type="project" value="UniProtKB-ARBA"/>
</dbReference>
<dbReference type="InterPro" id="IPR029039">
    <property type="entry name" value="Flavoprotein-like_sf"/>
</dbReference>
<evidence type="ECO:0000259" key="1">
    <source>
        <dbReference type="Pfam" id="PF12641"/>
    </source>
</evidence>
<feature type="domain" description="Flavodoxin-like" evidence="1">
    <location>
        <begin position="5"/>
        <end position="109"/>
    </location>
</feature>
<evidence type="ECO:0000313" key="3">
    <source>
        <dbReference type="Proteomes" id="UP000002730"/>
    </source>
</evidence>
<dbReference type="InterPro" id="IPR008254">
    <property type="entry name" value="Flavodoxin/NO_synth"/>
</dbReference>
<organism evidence="2 3">
    <name type="scientific">Clostridium cellulovorans (strain ATCC 35296 / DSM 3052 / OCM 3 / 743B)</name>
    <dbReference type="NCBI Taxonomy" id="573061"/>
    <lineage>
        <taxon>Bacteria</taxon>
        <taxon>Bacillati</taxon>
        <taxon>Bacillota</taxon>
        <taxon>Clostridia</taxon>
        <taxon>Eubacteriales</taxon>
        <taxon>Clostridiaceae</taxon>
        <taxon>Clostridium</taxon>
    </lineage>
</organism>
<dbReference type="KEGG" id="ccb:Clocel_2236"/>
<dbReference type="STRING" id="573061.Clocel_2236"/>